<dbReference type="PROSITE" id="PS50294">
    <property type="entry name" value="WD_REPEATS_REGION"/>
    <property type="match status" value="3"/>
</dbReference>
<dbReference type="SUPFAM" id="SSF50978">
    <property type="entry name" value="WD40 repeat-like"/>
    <property type="match status" value="1"/>
</dbReference>
<evidence type="ECO:0000313" key="5">
    <source>
        <dbReference type="EMBL" id="QWG00336.1"/>
    </source>
</evidence>
<feature type="repeat" description="WD" evidence="3">
    <location>
        <begin position="173"/>
        <end position="214"/>
    </location>
</feature>
<dbReference type="RefSeq" id="WP_169663246.1">
    <property type="nucleotide sequence ID" value="NZ_CP076132.1"/>
</dbReference>
<accession>A0AAX1MYX7</accession>
<dbReference type="AlphaFoldDB" id="A0AAX1MYX7"/>
<dbReference type="SMART" id="SM00320">
    <property type="entry name" value="WD40"/>
    <property type="match status" value="7"/>
</dbReference>
<dbReference type="Gene3D" id="3.40.50.1460">
    <property type="match status" value="1"/>
</dbReference>
<dbReference type="InterPro" id="IPR029030">
    <property type="entry name" value="Caspase-like_dom_sf"/>
</dbReference>
<organism evidence="5 6">
    <name type="scientific">Flammeovirga yaeyamensis</name>
    <dbReference type="NCBI Taxonomy" id="367791"/>
    <lineage>
        <taxon>Bacteria</taxon>
        <taxon>Pseudomonadati</taxon>
        <taxon>Bacteroidota</taxon>
        <taxon>Cytophagia</taxon>
        <taxon>Cytophagales</taxon>
        <taxon>Flammeovirgaceae</taxon>
        <taxon>Flammeovirga</taxon>
    </lineage>
</organism>
<dbReference type="PANTHER" id="PTHR19848:SF8">
    <property type="entry name" value="F-BOX AND WD REPEAT DOMAIN CONTAINING 7"/>
    <property type="match status" value="1"/>
</dbReference>
<dbReference type="InterPro" id="IPR019775">
    <property type="entry name" value="WD40_repeat_CS"/>
</dbReference>
<evidence type="ECO:0000256" key="1">
    <source>
        <dbReference type="ARBA" id="ARBA00022574"/>
    </source>
</evidence>
<dbReference type="InterPro" id="IPR011600">
    <property type="entry name" value="Pept_C14_caspase"/>
</dbReference>
<dbReference type="Pfam" id="PF00400">
    <property type="entry name" value="WD40"/>
    <property type="match status" value="3"/>
</dbReference>
<keyword evidence="6" id="KW-1185">Reference proteome</keyword>
<dbReference type="InterPro" id="IPR001680">
    <property type="entry name" value="WD40_rpt"/>
</dbReference>
<feature type="domain" description="Peptidase C14 caspase" evidence="4">
    <location>
        <begin position="698"/>
        <end position="921"/>
    </location>
</feature>
<dbReference type="EMBL" id="CP076132">
    <property type="protein sequence ID" value="QWG00336.1"/>
    <property type="molecule type" value="Genomic_DNA"/>
</dbReference>
<reference evidence="5 6" key="1">
    <citation type="submission" date="2021-05" db="EMBL/GenBank/DDBJ databases">
        <title>Comparative genomic studies on the polysaccharide-degrading batcterial strains of the Flammeovirga genus.</title>
        <authorList>
            <person name="Zewei F."/>
            <person name="Zheng Z."/>
            <person name="Yu L."/>
            <person name="Ruyue G."/>
            <person name="Yanhong M."/>
            <person name="Yuanyuan C."/>
            <person name="Jingyan G."/>
            <person name="Wenjun H."/>
        </authorList>
    </citation>
    <scope>NUCLEOTIDE SEQUENCE [LARGE SCALE GENOMIC DNA]</scope>
    <source>
        <strain evidence="5 6">NBRC:100898</strain>
    </source>
</reference>
<dbReference type="Gene3D" id="2.130.10.10">
    <property type="entry name" value="YVTN repeat-like/Quinoprotein amine dehydrogenase"/>
    <property type="match status" value="3"/>
</dbReference>
<evidence type="ECO:0000256" key="3">
    <source>
        <dbReference type="PROSITE-ProRule" id="PRU00221"/>
    </source>
</evidence>
<evidence type="ECO:0000313" key="6">
    <source>
        <dbReference type="Proteomes" id="UP000678679"/>
    </source>
</evidence>
<evidence type="ECO:0000256" key="2">
    <source>
        <dbReference type="ARBA" id="ARBA00022737"/>
    </source>
</evidence>
<dbReference type="GO" id="GO:0004197">
    <property type="term" value="F:cysteine-type endopeptidase activity"/>
    <property type="evidence" value="ECO:0007669"/>
    <property type="project" value="InterPro"/>
</dbReference>
<feature type="repeat" description="WD" evidence="3">
    <location>
        <begin position="31"/>
        <end position="72"/>
    </location>
</feature>
<dbReference type="Proteomes" id="UP000678679">
    <property type="component" value="Chromosome 1"/>
</dbReference>
<dbReference type="SUPFAM" id="SSF101898">
    <property type="entry name" value="NHL repeat"/>
    <property type="match status" value="1"/>
</dbReference>
<evidence type="ECO:0000259" key="4">
    <source>
        <dbReference type="Pfam" id="PF00656"/>
    </source>
</evidence>
<dbReference type="InterPro" id="IPR015943">
    <property type="entry name" value="WD40/YVTN_repeat-like_dom_sf"/>
</dbReference>
<keyword evidence="1 3" id="KW-0853">WD repeat</keyword>
<sequence length="937" mass="104829">MKISFYSICLFVLLFHSVIGQDKSQHVVVDPQGHSQIIRKVVFSSNNQKIYSVSEDRTMRVWDVPSSSLSHTFWGNMSKGADGGYGALTLSPDNKLIAIAGDLKDHEISIINLTTGQQIASLLGHDSSVSDLQFSSDGEYLISAGADNTVRVWYIPFLENEVFEEEPYEELSIEEHTDLVYNIDLSEDGSRLVTSSFDGTVRMYSMSVGMKSAALMKVWETSDRFTNVEISVDNKFVVAGDDHGRVYVWNTNGTEVASLTDTEGFITSLEFSDNDELLLVTDSKGNIVLYDTEAWVKHKSIDNKKGIVSSAQFANLSKNYILTAIGDHPEINIWDISKNKIVRTFKSDTKSFQDVTVNGSEVYLTKENQSVMIDFEGMKVDLNAKNTESASAIDKENLTLNDEYTIQYNDIQIDADDEIVTFGKLPSQIVISTKSSLKLYDLQGEEQLELMGCLGTVDELYYLNNNKYLLGKSADFTYHVWNLATGEHLVSAYISDNNDWIIWSPKGYYEASAGGEQYVGFLVSHGFGVLGEFNKLSSLSNRFHQPQILKKIYQSGGFKEANISNHQPIDIAEIKPKVEWASPLSEDEIIDDAVQVTATVQSKLPLSSLRLLLNARPYPQIQIDESLEERVYTYNIEQKINIPFHFGSIQLFIENKEISYLTNPRHVSTEDVNDSYSLDDLLKQTSVKDKKDIHVVSIGISEFANNALNLKYADKDAMSLADAFLGQQRGELFNEVKLKRLTNSDATKENILQSINDLKTEVTSKDMTVIYISTHGLEYKNQLHLTPYDVNLNTFSTSALGWDELQQSIAQLPSQVIVFFDVQKGRDLGSQLKATQLVEEVRQLSSDENNISVFASNNMGEVPMNDENNGHSLFVEVLLEGLGKGLADNTGDHFISIKELAQFVCDQVQERSEDQQHPIIVIPTAAPNILIGNLKSN</sequence>
<dbReference type="PROSITE" id="PS50082">
    <property type="entry name" value="WD_REPEATS_2"/>
    <property type="match status" value="3"/>
</dbReference>
<dbReference type="InterPro" id="IPR036322">
    <property type="entry name" value="WD40_repeat_dom_sf"/>
</dbReference>
<dbReference type="Pfam" id="PF00656">
    <property type="entry name" value="Peptidase_C14"/>
    <property type="match status" value="1"/>
</dbReference>
<feature type="repeat" description="WD" evidence="3">
    <location>
        <begin position="122"/>
        <end position="153"/>
    </location>
</feature>
<dbReference type="SUPFAM" id="SSF52129">
    <property type="entry name" value="Caspase-like"/>
    <property type="match status" value="1"/>
</dbReference>
<name>A0AAX1MYX7_9BACT</name>
<keyword evidence="2" id="KW-0677">Repeat</keyword>
<proteinExistence type="predicted"/>
<gene>
    <name evidence="5" type="ORF">KMW28_11805</name>
</gene>
<protein>
    <submittedName>
        <fullName evidence="5">Caspase family protein</fullName>
    </submittedName>
</protein>
<dbReference type="PROSITE" id="PS00678">
    <property type="entry name" value="WD_REPEATS_1"/>
    <property type="match status" value="1"/>
</dbReference>
<dbReference type="PANTHER" id="PTHR19848">
    <property type="entry name" value="WD40 REPEAT PROTEIN"/>
    <property type="match status" value="1"/>
</dbReference>
<dbReference type="CDD" id="cd00200">
    <property type="entry name" value="WD40"/>
    <property type="match status" value="1"/>
</dbReference>
<dbReference type="GO" id="GO:0006508">
    <property type="term" value="P:proteolysis"/>
    <property type="evidence" value="ECO:0007669"/>
    <property type="project" value="InterPro"/>
</dbReference>
<dbReference type="KEGG" id="fya:KMW28_11805"/>